<reference evidence="3 4" key="1">
    <citation type="submission" date="2018-12" db="EMBL/GenBank/DDBJ databases">
        <title>Rubrispira sanarue gen. nov., sp., nov., a member of the order Silvanigrellales, isolated from a brackish lake in Hamamatsu Japan.</title>
        <authorList>
            <person name="Maejima Y."/>
            <person name="Iino T."/>
            <person name="Muraguchi Y."/>
            <person name="Fukuda K."/>
            <person name="Nojiri H."/>
            <person name="Ohkuma M."/>
            <person name="Moriuchi R."/>
            <person name="Dohra H."/>
            <person name="Kimbara K."/>
            <person name="Shintani M."/>
        </authorList>
    </citation>
    <scope>NUCLEOTIDE SEQUENCE [LARGE SCALE GENOMIC DNA]</scope>
    <source>
        <strain evidence="3 4">RF1110005</strain>
    </source>
</reference>
<dbReference type="AlphaFoldDB" id="A0A4P2VND4"/>
<evidence type="ECO:0000256" key="2">
    <source>
        <dbReference type="SAM" id="Phobius"/>
    </source>
</evidence>
<feature type="compositionally biased region" description="Basic and acidic residues" evidence="1">
    <location>
        <begin position="10"/>
        <end position="20"/>
    </location>
</feature>
<organism evidence="3 4">
    <name type="scientific">Fluviispira sanaruensis</name>
    <dbReference type="NCBI Taxonomy" id="2493639"/>
    <lineage>
        <taxon>Bacteria</taxon>
        <taxon>Pseudomonadati</taxon>
        <taxon>Bdellovibrionota</taxon>
        <taxon>Oligoflexia</taxon>
        <taxon>Silvanigrellales</taxon>
        <taxon>Silvanigrellaceae</taxon>
        <taxon>Fluviispira</taxon>
    </lineage>
</organism>
<dbReference type="EMBL" id="AP019368">
    <property type="protein sequence ID" value="BBH53490.1"/>
    <property type="molecule type" value="Genomic_DNA"/>
</dbReference>
<evidence type="ECO:0000313" key="3">
    <source>
        <dbReference type="EMBL" id="BBH53490.1"/>
    </source>
</evidence>
<protein>
    <recommendedName>
        <fullName evidence="5">Flp pilus assembly protein CpaB</fullName>
    </recommendedName>
</protein>
<name>A0A4P2VND4_FLUSA</name>
<accession>A0A4P2VND4</accession>
<feature type="transmembrane region" description="Helical" evidence="2">
    <location>
        <begin position="28"/>
        <end position="50"/>
    </location>
</feature>
<dbReference type="KEGG" id="sbf:JCM31447_19340"/>
<dbReference type="OrthoDB" id="5294022at2"/>
<feature type="region of interest" description="Disordered" evidence="1">
    <location>
        <begin position="1"/>
        <end position="20"/>
    </location>
</feature>
<keyword evidence="2" id="KW-0472">Membrane</keyword>
<keyword evidence="2" id="KW-1133">Transmembrane helix</keyword>
<evidence type="ECO:0000313" key="4">
    <source>
        <dbReference type="Proteomes" id="UP000291236"/>
    </source>
</evidence>
<sequence length="275" mass="32245">MKTTNLNWNTHKENEKTENKKSPQKNCFYLTLFLSILVTFIQYILFANLFQRDEDIPKRNRYAVAVAQKNIYKNQKANEKDIKFIYLDIGETKEQYILNSEFDQFREKKLLIDINENIPLFKNNFSSTLIENHLPEKIPFGKRFFVLDVEISPILSHIQIGDRIDIIAHLQIPQIGRATETILDGIEIIGIGDRLNKSNNQIPSHSLSFYLSPDEVKILSFMKQYSQFSISLRNPNDFKNKKSSAVTFNKFLEDPRIKKIIKEDTFQIIHGEQVR</sequence>
<gene>
    <name evidence="3" type="ORF">JCM31447_19340</name>
</gene>
<dbReference type="Proteomes" id="UP000291236">
    <property type="component" value="Chromosome"/>
</dbReference>
<keyword evidence="2" id="KW-0812">Transmembrane</keyword>
<evidence type="ECO:0000256" key="1">
    <source>
        <dbReference type="SAM" id="MobiDB-lite"/>
    </source>
</evidence>
<evidence type="ECO:0008006" key="5">
    <source>
        <dbReference type="Google" id="ProtNLM"/>
    </source>
</evidence>
<keyword evidence="4" id="KW-1185">Reference proteome</keyword>
<dbReference type="RefSeq" id="WP_130609422.1">
    <property type="nucleotide sequence ID" value="NZ_AP019368.1"/>
</dbReference>
<proteinExistence type="predicted"/>